<dbReference type="EMBL" id="CP048654">
    <property type="protein sequence ID" value="QOW41788.1"/>
    <property type="molecule type" value="Genomic_DNA"/>
</dbReference>
<gene>
    <name evidence="1" type="ORF">G0027_02340</name>
</gene>
<organism evidence="1 2">
    <name type="scientific">Acinetobacter indicus</name>
    <dbReference type="NCBI Taxonomy" id="756892"/>
    <lineage>
        <taxon>Bacteria</taxon>
        <taxon>Pseudomonadati</taxon>
        <taxon>Pseudomonadota</taxon>
        <taxon>Gammaproteobacteria</taxon>
        <taxon>Moraxellales</taxon>
        <taxon>Moraxellaceae</taxon>
        <taxon>Acinetobacter</taxon>
    </lineage>
</organism>
<sequence>MKMQMFSSVCFYNAVNSRIASYLIYPSDATKRNQYYSKQILEGVFDESKDINLAKIFKDHAEVMALITPLAHQYRSPNKGYILKPAFVAGHLLLAMIRMKISGIEPSLQKAYYFYLEITQKDPENWGVERVGIRQIEQAWSEFKSVAHIGLVVGKLGVTQYVDQYPVFLSSIYRVQKLYLDIISSSDYLDFEIWEMPFLDQLTWQKNSTVYSPRFIENLKRTMVFDKLNEDELNIMLKYSKTYFKRGSAK</sequence>
<evidence type="ECO:0000313" key="1">
    <source>
        <dbReference type="EMBL" id="QOW41788.1"/>
    </source>
</evidence>
<accession>A0A7S6VN47</accession>
<protein>
    <submittedName>
        <fullName evidence="1">Uncharacterized protein</fullName>
    </submittedName>
</protein>
<reference evidence="1 2" key="1">
    <citation type="submission" date="2020-02" db="EMBL/GenBank/DDBJ databases">
        <title>Tigecycline-resistant Acinetobacter species from pigs and migratory birds.</title>
        <authorList>
            <person name="Chen C."/>
            <person name="Sun J."/>
            <person name="Liao X.-P."/>
            <person name="Liu Y.-H."/>
        </authorList>
    </citation>
    <scope>NUCLEOTIDE SEQUENCE [LARGE SCALE GENOMIC DNA]</scope>
    <source>
        <strain evidence="1 2">C15_T</strain>
    </source>
</reference>
<name>A0A7S6VN47_9GAMM</name>
<dbReference type="Proteomes" id="UP000593812">
    <property type="component" value="Chromosome"/>
</dbReference>
<proteinExistence type="predicted"/>
<dbReference type="AlphaFoldDB" id="A0A7S6VN47"/>
<evidence type="ECO:0000313" key="2">
    <source>
        <dbReference type="Proteomes" id="UP000593812"/>
    </source>
</evidence>
<dbReference type="RefSeq" id="WP_180192316.1">
    <property type="nucleotide sequence ID" value="NZ_CP048654.1"/>
</dbReference>